<evidence type="ECO:0000313" key="16">
    <source>
        <dbReference type="EMBL" id="MEA5444735.1"/>
    </source>
</evidence>
<evidence type="ECO:0000256" key="4">
    <source>
        <dbReference type="ARBA" id="ARBA00011218"/>
    </source>
</evidence>
<evidence type="ECO:0000256" key="13">
    <source>
        <dbReference type="PIRSR" id="PIRSR006250-1"/>
    </source>
</evidence>
<dbReference type="FunFam" id="3.20.20.70:FF:000030">
    <property type="entry name" value="Nicotinate-nucleotide pyrophosphorylase, carboxylating"/>
    <property type="match status" value="1"/>
</dbReference>
<dbReference type="AlphaFoldDB" id="A0AAP6MKU4"/>
<sequence length="277" mass="29648">MLPLPKDLDKQVDRAIEEDLGDGDLTAALIPADRQAQGYILTREAAVLCGTPWAEAVFSRIDPQIRVEWLAREGQQLAADTRFARLYGPARSLLTAERTALNFLQTLSATATETARYVALVAGSNTRILDTRKTLPGLRTAQKYAVRCGGGHNHRVGLFDGILIKENHIAACGGIGAAVAEARRHHPGVAVEVEVEDLSELDAALTAGADILMLDNFDLPGLREAVKINAGRAKLEASGGLTEEALRGVADTGVDFISVGALTKHIRAIDLSMRLDP</sequence>
<dbReference type="GO" id="GO:0009435">
    <property type="term" value="P:NAD+ biosynthetic process"/>
    <property type="evidence" value="ECO:0007669"/>
    <property type="project" value="InterPro"/>
</dbReference>
<evidence type="ECO:0000256" key="6">
    <source>
        <dbReference type="ARBA" id="ARBA00022642"/>
    </source>
</evidence>
<comment type="catalytic activity">
    <reaction evidence="10">
        <text>nicotinate beta-D-ribonucleotide + CO2 + diphosphate = quinolinate + 5-phospho-alpha-D-ribose 1-diphosphate + 2 H(+)</text>
        <dbReference type="Rhea" id="RHEA:12733"/>
        <dbReference type="ChEBI" id="CHEBI:15378"/>
        <dbReference type="ChEBI" id="CHEBI:16526"/>
        <dbReference type="ChEBI" id="CHEBI:29959"/>
        <dbReference type="ChEBI" id="CHEBI:33019"/>
        <dbReference type="ChEBI" id="CHEBI:57502"/>
        <dbReference type="ChEBI" id="CHEBI:58017"/>
        <dbReference type="EC" id="2.4.2.19"/>
    </reaction>
</comment>
<evidence type="ECO:0000256" key="12">
    <source>
        <dbReference type="PIRNR" id="PIRNR006250"/>
    </source>
</evidence>
<comment type="caution">
    <text evidence="16">The sequence shown here is derived from an EMBL/GenBank/DDBJ whole genome shotgun (WGS) entry which is preliminary data.</text>
</comment>
<dbReference type="CDD" id="cd01572">
    <property type="entry name" value="QPRTase"/>
    <property type="match status" value="1"/>
</dbReference>
<protein>
    <recommendedName>
        <fullName evidence="11">Probable nicotinate-nucleotide pyrophosphorylase [carboxylating]</fullName>
        <ecNumber evidence="5">2.4.2.19</ecNumber>
    </recommendedName>
    <alternativeName>
        <fullName evidence="9">Quinolinate phosphoribosyltransferase [decarboxylating]</fullName>
    </alternativeName>
</protein>
<evidence type="ECO:0000313" key="17">
    <source>
        <dbReference type="Proteomes" id="UP001302316"/>
    </source>
</evidence>
<dbReference type="InterPro" id="IPR013785">
    <property type="entry name" value="Aldolase_TIM"/>
</dbReference>
<dbReference type="GO" id="GO:0034213">
    <property type="term" value="P:quinolinate catabolic process"/>
    <property type="evidence" value="ECO:0007669"/>
    <property type="project" value="TreeGrafter"/>
</dbReference>
<dbReference type="SUPFAM" id="SSF51690">
    <property type="entry name" value="Nicotinate/Quinolinate PRTase C-terminal domain-like"/>
    <property type="match status" value="1"/>
</dbReference>
<evidence type="ECO:0000256" key="2">
    <source>
        <dbReference type="ARBA" id="ARBA00004893"/>
    </source>
</evidence>
<dbReference type="Pfam" id="PF01729">
    <property type="entry name" value="QRPTase_C"/>
    <property type="match status" value="1"/>
</dbReference>
<feature type="binding site" evidence="13">
    <location>
        <position position="215"/>
    </location>
    <ligand>
        <name>substrate</name>
    </ligand>
</feature>
<evidence type="ECO:0000256" key="1">
    <source>
        <dbReference type="ARBA" id="ARBA00003237"/>
    </source>
</evidence>
<feature type="domain" description="Quinolinate phosphoribosyl transferase N-terminal" evidence="15">
    <location>
        <begin position="25"/>
        <end position="108"/>
    </location>
</feature>
<dbReference type="GO" id="GO:0004514">
    <property type="term" value="F:nicotinate-nucleotide diphosphorylase (carboxylating) activity"/>
    <property type="evidence" value="ECO:0007669"/>
    <property type="project" value="UniProtKB-EC"/>
</dbReference>
<dbReference type="InterPro" id="IPR037128">
    <property type="entry name" value="Quinolinate_PRibosylTase_N_sf"/>
</dbReference>
<dbReference type="InterPro" id="IPR002638">
    <property type="entry name" value="Quinolinate_PRibosylTrfase_C"/>
</dbReference>
<dbReference type="InterPro" id="IPR022412">
    <property type="entry name" value="Quinolinate_PRibosylTrfase_N"/>
</dbReference>
<feature type="binding site" evidence="13">
    <location>
        <position position="165"/>
    </location>
    <ligand>
        <name>substrate</name>
    </ligand>
</feature>
<keyword evidence="7 12" id="KW-0328">Glycosyltransferase</keyword>
<gene>
    <name evidence="16" type="primary">nadC</name>
    <name evidence="16" type="ORF">VCB98_02765</name>
</gene>
<dbReference type="InterPro" id="IPR004393">
    <property type="entry name" value="NadC"/>
</dbReference>
<dbReference type="Gene3D" id="3.20.20.70">
    <property type="entry name" value="Aldolase class I"/>
    <property type="match status" value="1"/>
</dbReference>
<evidence type="ECO:0000256" key="5">
    <source>
        <dbReference type="ARBA" id="ARBA00011944"/>
    </source>
</evidence>
<organism evidence="16 17">
    <name type="scientific">Natronospira elongata</name>
    <dbReference type="NCBI Taxonomy" id="3110268"/>
    <lineage>
        <taxon>Bacteria</taxon>
        <taxon>Pseudomonadati</taxon>
        <taxon>Pseudomonadota</taxon>
        <taxon>Gammaproteobacteria</taxon>
        <taxon>Natronospirales</taxon>
        <taxon>Natronospiraceae</taxon>
        <taxon>Natronospira</taxon>
    </lineage>
</organism>
<dbReference type="FunFam" id="3.90.1170.20:FF:000001">
    <property type="entry name" value="Nicotinate-nucleotide diphosphorylase (Carboxylating)"/>
    <property type="match status" value="1"/>
</dbReference>
<feature type="binding site" evidence="13">
    <location>
        <position position="98"/>
    </location>
    <ligand>
        <name>substrate</name>
    </ligand>
</feature>
<dbReference type="Gene3D" id="3.90.1170.20">
    <property type="entry name" value="Quinolinate phosphoribosyl transferase, N-terminal domain"/>
    <property type="match status" value="1"/>
</dbReference>
<reference evidence="16 17" key="1">
    <citation type="submission" date="2023-12" db="EMBL/GenBank/DDBJ databases">
        <title>Whole-genome sequencing of halo(alkali)philic microorganisms from hypersaline lakes.</title>
        <authorList>
            <person name="Sorokin D.Y."/>
            <person name="Merkel A.Y."/>
            <person name="Messina E."/>
            <person name="Yakimov M."/>
        </authorList>
    </citation>
    <scope>NUCLEOTIDE SEQUENCE [LARGE SCALE GENOMIC DNA]</scope>
    <source>
        <strain evidence="16 17">AB-CW1</strain>
    </source>
</reference>
<keyword evidence="6" id="KW-0662">Pyridine nucleotide biosynthesis</keyword>
<proteinExistence type="inferred from homology"/>
<feature type="binding site" evidence="13">
    <location>
        <begin position="238"/>
        <end position="240"/>
    </location>
    <ligand>
        <name>substrate</name>
    </ligand>
</feature>
<evidence type="ECO:0000259" key="15">
    <source>
        <dbReference type="Pfam" id="PF02749"/>
    </source>
</evidence>
<evidence type="ECO:0000256" key="3">
    <source>
        <dbReference type="ARBA" id="ARBA00009400"/>
    </source>
</evidence>
<dbReference type="Proteomes" id="UP001302316">
    <property type="component" value="Unassembled WGS sequence"/>
</dbReference>
<dbReference type="PANTHER" id="PTHR32179:SF3">
    <property type="entry name" value="NICOTINATE-NUCLEOTIDE PYROPHOSPHORYLASE [CARBOXYLATING]"/>
    <property type="match status" value="1"/>
</dbReference>
<comment type="subunit">
    <text evidence="4">Hexamer formed by 3 homodimers.</text>
</comment>
<evidence type="ECO:0000256" key="9">
    <source>
        <dbReference type="ARBA" id="ARBA00033102"/>
    </source>
</evidence>
<evidence type="ECO:0000256" key="10">
    <source>
        <dbReference type="ARBA" id="ARBA00047445"/>
    </source>
</evidence>
<dbReference type="PIRSF" id="PIRSF006250">
    <property type="entry name" value="NadC_ModD"/>
    <property type="match status" value="1"/>
</dbReference>
<dbReference type="PANTHER" id="PTHR32179">
    <property type="entry name" value="NICOTINATE-NUCLEOTIDE PYROPHOSPHORYLASE [CARBOXYLATING]"/>
    <property type="match status" value="1"/>
</dbReference>
<comment type="pathway">
    <text evidence="2">Cofactor biosynthesis; NAD(+) biosynthesis; nicotinate D-ribonucleotide from quinolinate: step 1/1.</text>
</comment>
<dbReference type="EMBL" id="JAYGII010000003">
    <property type="protein sequence ID" value="MEA5444735.1"/>
    <property type="molecule type" value="Genomic_DNA"/>
</dbReference>
<dbReference type="NCBIfam" id="TIGR00078">
    <property type="entry name" value="nadC"/>
    <property type="match status" value="1"/>
</dbReference>
<feature type="binding site" evidence="13">
    <location>
        <begin position="259"/>
        <end position="261"/>
    </location>
    <ligand>
        <name>substrate</name>
    </ligand>
</feature>
<dbReference type="Pfam" id="PF02749">
    <property type="entry name" value="QRPTase_N"/>
    <property type="match status" value="1"/>
</dbReference>
<dbReference type="InterPro" id="IPR027277">
    <property type="entry name" value="NadC/ModD"/>
</dbReference>
<feature type="binding site" evidence="13">
    <location>
        <position position="155"/>
    </location>
    <ligand>
        <name>substrate</name>
    </ligand>
</feature>
<dbReference type="GO" id="GO:0005737">
    <property type="term" value="C:cytoplasm"/>
    <property type="evidence" value="ECO:0007669"/>
    <property type="project" value="TreeGrafter"/>
</dbReference>
<dbReference type="RefSeq" id="WP_346050250.1">
    <property type="nucleotide sequence ID" value="NZ_JAYGII010000003.1"/>
</dbReference>
<keyword evidence="8 12" id="KW-0808">Transferase</keyword>
<keyword evidence="17" id="KW-1185">Reference proteome</keyword>
<dbReference type="EC" id="2.4.2.19" evidence="5"/>
<dbReference type="SUPFAM" id="SSF54675">
    <property type="entry name" value="Nicotinate/Quinolinate PRTase N-terminal domain-like"/>
    <property type="match status" value="1"/>
</dbReference>
<dbReference type="InterPro" id="IPR036068">
    <property type="entry name" value="Nicotinate_pribotase-like_C"/>
</dbReference>
<feature type="domain" description="Quinolinate phosphoribosyl transferase C-terminal" evidence="14">
    <location>
        <begin position="111"/>
        <end position="274"/>
    </location>
</feature>
<evidence type="ECO:0000256" key="8">
    <source>
        <dbReference type="ARBA" id="ARBA00022679"/>
    </source>
</evidence>
<accession>A0AAP6MKU4</accession>
<comment type="similarity">
    <text evidence="3 12">Belongs to the NadC/ModD family.</text>
</comment>
<feature type="binding site" evidence="13">
    <location>
        <begin position="131"/>
        <end position="133"/>
    </location>
    <ligand>
        <name>substrate</name>
    </ligand>
</feature>
<evidence type="ECO:0000256" key="11">
    <source>
        <dbReference type="ARBA" id="ARBA00069173"/>
    </source>
</evidence>
<evidence type="ECO:0000256" key="7">
    <source>
        <dbReference type="ARBA" id="ARBA00022676"/>
    </source>
</evidence>
<evidence type="ECO:0000259" key="14">
    <source>
        <dbReference type="Pfam" id="PF01729"/>
    </source>
</evidence>
<feature type="binding site" evidence="13">
    <location>
        <position position="194"/>
    </location>
    <ligand>
        <name>substrate</name>
    </ligand>
</feature>
<comment type="function">
    <text evidence="1">Involved in the catabolism of quinolinic acid (QA).</text>
</comment>
<name>A0AAP6MKU4_9GAMM</name>